<evidence type="ECO:0000313" key="10">
    <source>
        <dbReference type="Proteomes" id="UP000320531"/>
    </source>
</evidence>
<feature type="transmembrane region" description="Helical" evidence="8">
    <location>
        <begin position="79"/>
        <end position="99"/>
    </location>
</feature>
<dbReference type="PANTHER" id="PTHR30472">
    <property type="entry name" value="FERRIC ENTEROBACTIN TRANSPORT SYSTEM PERMEASE PROTEIN"/>
    <property type="match status" value="1"/>
</dbReference>
<keyword evidence="7 8" id="KW-0472">Membrane</keyword>
<feature type="transmembrane region" description="Helical" evidence="8">
    <location>
        <begin position="220"/>
        <end position="253"/>
    </location>
</feature>
<sequence>MAPRTKTSACLVLATAAVAFVWWWRLRHVQVPADTPWLEEELHSVAFDRLLATTVVGIALGVGGLLLRTATANPLADPSITGVNSGAALGAVATAMFIGSETSSVDQLPGALLGAGIAVGVTVGVGKSGAIQRMVLVGVAVSALCSALTSIFLVVDEAQLATVMSWLSGRLAGVRLSGIMPALIAVLVVVPLTLVGAKTLDLLVAGDAVAGAVGAKPERIRLAAIVAAVVLIAPAVAATGPIGFLGLMAAAVAWRVCGSHHRMGLCVAGIVGAAVLLVADSVGQAIWAPAETPVGIVTSLAGMPLVLWAVHALGRRKHAA</sequence>
<dbReference type="InterPro" id="IPR000522">
    <property type="entry name" value="ABC_transptr_permease_BtuC"/>
</dbReference>
<dbReference type="SUPFAM" id="SSF81345">
    <property type="entry name" value="ABC transporter involved in vitamin B12 uptake, BtuC"/>
    <property type="match status" value="1"/>
</dbReference>
<feature type="transmembrane region" description="Helical" evidence="8">
    <location>
        <begin position="46"/>
        <end position="67"/>
    </location>
</feature>
<dbReference type="AlphaFoldDB" id="A0A558GFX8"/>
<feature type="transmembrane region" description="Helical" evidence="8">
    <location>
        <begin position="7"/>
        <end position="26"/>
    </location>
</feature>
<evidence type="ECO:0000256" key="8">
    <source>
        <dbReference type="SAM" id="Phobius"/>
    </source>
</evidence>
<dbReference type="GO" id="GO:0033214">
    <property type="term" value="P:siderophore-iron import into cell"/>
    <property type="evidence" value="ECO:0007669"/>
    <property type="project" value="TreeGrafter"/>
</dbReference>
<proteinExistence type="inferred from homology"/>
<feature type="transmembrane region" description="Helical" evidence="8">
    <location>
        <begin position="134"/>
        <end position="155"/>
    </location>
</feature>
<gene>
    <name evidence="9" type="ORF">FQK23_12380</name>
</gene>
<evidence type="ECO:0000256" key="1">
    <source>
        <dbReference type="ARBA" id="ARBA00004651"/>
    </source>
</evidence>
<organism evidence="9 10">
    <name type="scientific">Corynebacterium aurimucosum</name>
    <dbReference type="NCBI Taxonomy" id="169292"/>
    <lineage>
        <taxon>Bacteria</taxon>
        <taxon>Bacillati</taxon>
        <taxon>Actinomycetota</taxon>
        <taxon>Actinomycetes</taxon>
        <taxon>Mycobacteriales</taxon>
        <taxon>Corynebacteriaceae</taxon>
        <taxon>Corynebacterium</taxon>
    </lineage>
</organism>
<feature type="transmembrane region" description="Helical" evidence="8">
    <location>
        <begin position="294"/>
        <end position="314"/>
    </location>
</feature>
<evidence type="ECO:0000313" key="9">
    <source>
        <dbReference type="EMBL" id="TVU55780.1"/>
    </source>
</evidence>
<dbReference type="GO" id="GO:0005886">
    <property type="term" value="C:plasma membrane"/>
    <property type="evidence" value="ECO:0007669"/>
    <property type="project" value="UniProtKB-SubCell"/>
</dbReference>
<reference evidence="9 10" key="1">
    <citation type="submission" date="2019-07" db="EMBL/GenBank/DDBJ databases">
        <title>Draft genome of C. aurimucosum strain 14-2523.</title>
        <authorList>
            <person name="Pacheco L.G.C."/>
            <person name="Aguiar E.R.G.R."/>
            <person name="Navas J."/>
            <person name="Santos C.S."/>
            <person name="Rocha D.J.P.G."/>
        </authorList>
    </citation>
    <scope>NUCLEOTIDE SEQUENCE [LARGE SCALE GENOMIC DNA]</scope>
    <source>
        <strain evidence="9 10">14-2523</strain>
    </source>
</reference>
<dbReference type="Pfam" id="PF01032">
    <property type="entry name" value="FecCD"/>
    <property type="match status" value="1"/>
</dbReference>
<keyword evidence="4" id="KW-1003">Cell membrane</keyword>
<dbReference type="PANTHER" id="PTHR30472:SF24">
    <property type="entry name" value="FERRIC ENTEROBACTIN TRANSPORT SYSTEM PERMEASE PROTEIN FEPG"/>
    <property type="match status" value="1"/>
</dbReference>
<evidence type="ECO:0000256" key="5">
    <source>
        <dbReference type="ARBA" id="ARBA00022692"/>
    </source>
</evidence>
<accession>A0A558GFX8</accession>
<comment type="subcellular location">
    <subcellularLocation>
        <location evidence="1">Cell membrane</location>
        <topology evidence="1">Multi-pass membrane protein</topology>
    </subcellularLocation>
</comment>
<keyword evidence="5 8" id="KW-0812">Transmembrane</keyword>
<dbReference type="InterPro" id="IPR037294">
    <property type="entry name" value="ABC_BtuC-like"/>
</dbReference>
<dbReference type="EMBL" id="VMTY01000081">
    <property type="protein sequence ID" value="TVU55780.1"/>
    <property type="molecule type" value="Genomic_DNA"/>
</dbReference>
<comment type="similarity">
    <text evidence="2">Belongs to the binding-protein-dependent transport system permease family. FecCD subfamily.</text>
</comment>
<keyword evidence="3" id="KW-0813">Transport</keyword>
<comment type="caution">
    <text evidence="9">The sequence shown here is derived from an EMBL/GenBank/DDBJ whole genome shotgun (WGS) entry which is preliminary data.</text>
</comment>
<feature type="transmembrane region" description="Helical" evidence="8">
    <location>
        <begin position="176"/>
        <end position="200"/>
    </location>
</feature>
<dbReference type="Proteomes" id="UP000320531">
    <property type="component" value="Unassembled WGS sequence"/>
</dbReference>
<evidence type="ECO:0000256" key="4">
    <source>
        <dbReference type="ARBA" id="ARBA00022475"/>
    </source>
</evidence>
<evidence type="ECO:0000256" key="6">
    <source>
        <dbReference type="ARBA" id="ARBA00022989"/>
    </source>
</evidence>
<feature type="transmembrane region" description="Helical" evidence="8">
    <location>
        <begin position="265"/>
        <end position="288"/>
    </location>
</feature>
<protein>
    <submittedName>
        <fullName evidence="9">Iron ABC transporter permease</fullName>
    </submittedName>
</protein>
<evidence type="ECO:0000256" key="2">
    <source>
        <dbReference type="ARBA" id="ARBA00007935"/>
    </source>
</evidence>
<name>A0A558GFX8_9CORY</name>
<dbReference type="GO" id="GO:0022857">
    <property type="term" value="F:transmembrane transporter activity"/>
    <property type="evidence" value="ECO:0007669"/>
    <property type="project" value="InterPro"/>
</dbReference>
<dbReference type="CDD" id="cd06550">
    <property type="entry name" value="TM_ABC_iron-siderophores_like"/>
    <property type="match status" value="1"/>
</dbReference>
<evidence type="ECO:0000256" key="7">
    <source>
        <dbReference type="ARBA" id="ARBA00023136"/>
    </source>
</evidence>
<dbReference type="Gene3D" id="1.10.3470.10">
    <property type="entry name" value="ABC transporter involved in vitamin B12 uptake, BtuC"/>
    <property type="match status" value="1"/>
</dbReference>
<keyword evidence="6 8" id="KW-1133">Transmembrane helix</keyword>
<evidence type="ECO:0000256" key="3">
    <source>
        <dbReference type="ARBA" id="ARBA00022448"/>
    </source>
</evidence>